<reference evidence="1" key="1">
    <citation type="journal article" date="2002" name="Nature">
        <title>The genome sequence and structure of rice chromosome 1.</title>
        <authorList>
            <person name="Sasaki T."/>
            <person name="Matsumoto T."/>
            <person name="Yamamoto K."/>
            <person name="Sakata K."/>
            <person name="Baba T."/>
            <person name="Katayose Y."/>
            <person name="Wu J."/>
            <person name="Niimura Y."/>
            <person name="Cheng Z."/>
            <person name="Nagamura Y."/>
            <person name="Antonio B.A."/>
            <person name="Kanamori H."/>
            <person name="Hosokawa S."/>
            <person name="Masukawa M."/>
            <person name="Arikawa K."/>
            <person name="Chiden Y."/>
            <person name="Hayashi M."/>
            <person name="Okamoto M."/>
            <person name="Ando T."/>
            <person name="Aoki H."/>
            <person name="Arita K."/>
            <person name="Hamada M."/>
            <person name="Harada C."/>
            <person name="Hijishita S."/>
            <person name="Honda M."/>
            <person name="Ichikawa Y."/>
            <person name="Idonuma A."/>
            <person name="Iijima M."/>
            <person name="Ikeda M."/>
            <person name="Ikeno M."/>
            <person name="Itoh S."/>
            <person name="Itoh T."/>
            <person name="Itoh Y."/>
            <person name="Itoh Y."/>
            <person name="Iwabuchi A."/>
            <person name="Kamiya K."/>
            <person name="Karasawa W."/>
            <person name="Katagiri S."/>
            <person name="Kikuta A."/>
            <person name="Kobayashi N."/>
            <person name="Kono I."/>
            <person name="Machita K."/>
            <person name="Maehara T."/>
            <person name="Mizuno H."/>
            <person name="Mizubayashi T."/>
            <person name="Mukai Y."/>
            <person name="Nagasaki H."/>
            <person name="Nakashima M."/>
            <person name="Nakama Y."/>
            <person name="Nakamichi Y."/>
            <person name="Nakamura M."/>
            <person name="Namiki N."/>
            <person name="Negishi M."/>
            <person name="Ohta I."/>
            <person name="Ono N."/>
            <person name="Saji S."/>
            <person name="Sakai K."/>
            <person name="Shibata M."/>
            <person name="Shimokawa T."/>
            <person name="Shomura A."/>
            <person name="Song J."/>
            <person name="Takazaki Y."/>
            <person name="Terasawa K."/>
            <person name="Tsuji K."/>
            <person name="Waki K."/>
            <person name="Yamagata H."/>
            <person name="Yamane H."/>
            <person name="Yoshiki S."/>
            <person name="Yoshihara R."/>
            <person name="Yukawa K."/>
            <person name="Zhong H."/>
            <person name="Iwama H."/>
            <person name="Endo T."/>
            <person name="Ito H."/>
            <person name="Hahn J.H."/>
            <person name="Kim H.I."/>
            <person name="Eun M.Y."/>
            <person name="Yano M."/>
            <person name="Jiang J."/>
            <person name="Gojobori T."/>
        </authorList>
    </citation>
    <scope>NUCLEOTIDE SEQUENCE [LARGE SCALE GENOMIC DNA]</scope>
</reference>
<proteinExistence type="predicted"/>
<evidence type="ECO:0000313" key="1">
    <source>
        <dbReference type="EMBL" id="BAB61230.1"/>
    </source>
</evidence>
<gene>
    <name evidence="1" type="primary">P0460H02.16</name>
</gene>
<dbReference type="AlphaFoldDB" id="Q94DQ9"/>
<organism evidence="1">
    <name type="scientific">Oryza sativa subsp. japonica</name>
    <name type="common">Rice</name>
    <dbReference type="NCBI Taxonomy" id="39947"/>
    <lineage>
        <taxon>Eukaryota</taxon>
        <taxon>Viridiplantae</taxon>
        <taxon>Streptophyta</taxon>
        <taxon>Embryophyta</taxon>
        <taxon>Tracheophyta</taxon>
        <taxon>Spermatophyta</taxon>
        <taxon>Magnoliopsida</taxon>
        <taxon>Liliopsida</taxon>
        <taxon>Poales</taxon>
        <taxon>Poaceae</taxon>
        <taxon>BOP clade</taxon>
        <taxon>Oryzoideae</taxon>
        <taxon>Oryzeae</taxon>
        <taxon>Oryzinae</taxon>
        <taxon>Oryza</taxon>
        <taxon>Oryza sativa</taxon>
    </lineage>
</organism>
<accession>Q94DQ9</accession>
<name>Q94DQ9_ORYSJ</name>
<sequence>MEHIVRALITLANRSAITISPGKTNRLVPIHVLLEMRASKHSSLAGTGVLAPGDGTLVPVRYMPGFIPTITSKILYEEGRTCRLLDGHVVDKNDRFVTGLTLIMSSADNHVPTLHLLLAEWRSTRTQE</sequence>
<dbReference type="EMBL" id="AP003257">
    <property type="protein sequence ID" value="BAB61230.1"/>
    <property type="molecule type" value="Genomic_DNA"/>
</dbReference>
<protein>
    <submittedName>
        <fullName evidence="1">Uncharacterized protein P0460H02.16</fullName>
    </submittedName>
</protein>
<dbReference type="Proteomes" id="UP000817658">
    <property type="component" value="Chromosome 1"/>
</dbReference>